<feature type="signal peptide" evidence="7">
    <location>
        <begin position="1"/>
        <end position="15"/>
    </location>
</feature>
<evidence type="ECO:0000256" key="6">
    <source>
        <dbReference type="ARBA" id="ARBA00023157"/>
    </source>
</evidence>
<dbReference type="EMBL" id="BGPR01002940">
    <property type="protein sequence ID" value="GBM81367.1"/>
    <property type="molecule type" value="Genomic_DNA"/>
</dbReference>
<keyword evidence="7" id="KW-0732">Signal</keyword>
<comment type="similarity">
    <text evidence="1">Belongs to the peptidase C1 family.</text>
</comment>
<dbReference type="InterPro" id="IPR025660">
    <property type="entry name" value="Pept_his_AS"/>
</dbReference>
<dbReference type="FunFam" id="3.90.70.10:FF:000006">
    <property type="entry name" value="Cathepsin S"/>
    <property type="match status" value="1"/>
</dbReference>
<dbReference type="PANTHER" id="PTHR12411">
    <property type="entry name" value="CYSTEINE PROTEASE FAMILY C1-RELATED"/>
    <property type="match status" value="1"/>
</dbReference>
<evidence type="ECO:0000256" key="7">
    <source>
        <dbReference type="SAM" id="SignalP"/>
    </source>
</evidence>
<dbReference type="InterPro" id="IPR000169">
    <property type="entry name" value="Pept_cys_AS"/>
</dbReference>
<comment type="caution">
    <text evidence="10">The sequence shown here is derived from an EMBL/GenBank/DDBJ whole genome shotgun (WGS) entry which is preliminary data.</text>
</comment>
<dbReference type="PROSITE" id="PS00139">
    <property type="entry name" value="THIOL_PROTEASE_CYS"/>
    <property type="match status" value="1"/>
</dbReference>
<dbReference type="InterPro" id="IPR013128">
    <property type="entry name" value="Peptidase_C1A"/>
</dbReference>
<dbReference type="GO" id="GO:0008234">
    <property type="term" value="F:cysteine-type peptidase activity"/>
    <property type="evidence" value="ECO:0007669"/>
    <property type="project" value="UniProtKB-KW"/>
</dbReference>
<dbReference type="InterPro" id="IPR039417">
    <property type="entry name" value="Peptidase_C1A_papain-like"/>
</dbReference>
<proteinExistence type="inferred from homology"/>
<evidence type="ECO:0000313" key="10">
    <source>
        <dbReference type="EMBL" id="GBM81367.1"/>
    </source>
</evidence>
<dbReference type="SUPFAM" id="SSF54001">
    <property type="entry name" value="Cysteine proteinases"/>
    <property type="match status" value="1"/>
</dbReference>
<dbReference type="CDD" id="cd02248">
    <property type="entry name" value="Peptidase_C1A"/>
    <property type="match status" value="1"/>
</dbReference>
<sequence>MKFLALLALFAVAAAKHMLFDPDLDEHWKNFKRVFGKSYNGNEEVARRLIWEQHVADVVRHNLQYDLGLHSYRKGINEFSDMEHHEFVRTFNGYRRQLGKPSNGSNWIPLSNVQIPDKVDWRDQGLVTGVKNQQQCGSCWAFSSTGSLEGQHKKMSGQLVSLSEQNLVDCSRAEGNQGCNGGWMDQAFEYIKRNEGIDTEESYPYTAQDGNCQFKKSSVGATVTGYVDIPTGDEDALKKAVATVGPISVAIDASHATFQTYQDGIYDEPECSTDQLDHGVLIVGYGSEDGSDYWLVKNR</sequence>
<dbReference type="Gene3D" id="3.90.70.10">
    <property type="entry name" value="Cysteine proteinases"/>
    <property type="match status" value="1"/>
</dbReference>
<dbReference type="InterPro" id="IPR013201">
    <property type="entry name" value="Prot_inhib_I29"/>
</dbReference>
<dbReference type="Proteomes" id="UP000499080">
    <property type="component" value="Unassembled WGS sequence"/>
</dbReference>
<name>A0A4Y2IU91_ARAVE</name>
<dbReference type="PROSITE" id="PS00639">
    <property type="entry name" value="THIOL_PROTEASE_HIS"/>
    <property type="match status" value="1"/>
</dbReference>
<dbReference type="Pfam" id="PF08246">
    <property type="entry name" value="Inhibitor_I29"/>
    <property type="match status" value="1"/>
</dbReference>
<accession>A0A4Y2IU91</accession>
<evidence type="ECO:0000256" key="5">
    <source>
        <dbReference type="ARBA" id="ARBA00023145"/>
    </source>
</evidence>
<dbReference type="SMART" id="SM00848">
    <property type="entry name" value="Inhibitor_I29"/>
    <property type="match status" value="1"/>
</dbReference>
<feature type="chain" id="PRO_5021211839" evidence="7">
    <location>
        <begin position="16"/>
        <end position="299"/>
    </location>
</feature>
<gene>
    <name evidence="10" type="primary">CATL_22</name>
    <name evidence="10" type="ORF">AVEN_50825_1</name>
</gene>
<evidence type="ECO:0000256" key="1">
    <source>
        <dbReference type="ARBA" id="ARBA00008455"/>
    </source>
</evidence>
<keyword evidence="4" id="KW-0788">Thiol protease</keyword>
<keyword evidence="6" id="KW-1015">Disulfide bond</keyword>
<evidence type="ECO:0000259" key="8">
    <source>
        <dbReference type="SMART" id="SM00645"/>
    </source>
</evidence>
<keyword evidence="5" id="KW-0865">Zymogen</keyword>
<dbReference type="OrthoDB" id="6407832at2759"/>
<evidence type="ECO:0000313" key="11">
    <source>
        <dbReference type="Proteomes" id="UP000499080"/>
    </source>
</evidence>
<dbReference type="PRINTS" id="PR00705">
    <property type="entry name" value="PAPAIN"/>
</dbReference>
<keyword evidence="2" id="KW-0645">Protease</keyword>
<keyword evidence="3" id="KW-0378">Hydrolase</keyword>
<dbReference type="SMART" id="SM00645">
    <property type="entry name" value="Pept_C1"/>
    <property type="match status" value="1"/>
</dbReference>
<organism evidence="10 11">
    <name type="scientific">Araneus ventricosus</name>
    <name type="common">Orbweaver spider</name>
    <name type="synonym">Epeira ventricosa</name>
    <dbReference type="NCBI Taxonomy" id="182803"/>
    <lineage>
        <taxon>Eukaryota</taxon>
        <taxon>Metazoa</taxon>
        <taxon>Ecdysozoa</taxon>
        <taxon>Arthropoda</taxon>
        <taxon>Chelicerata</taxon>
        <taxon>Arachnida</taxon>
        <taxon>Araneae</taxon>
        <taxon>Araneomorphae</taxon>
        <taxon>Entelegynae</taxon>
        <taxon>Araneoidea</taxon>
        <taxon>Araneidae</taxon>
        <taxon>Araneus</taxon>
    </lineage>
</organism>
<evidence type="ECO:0000256" key="2">
    <source>
        <dbReference type="ARBA" id="ARBA00022670"/>
    </source>
</evidence>
<feature type="domain" description="Peptidase C1A papain C-terminal" evidence="8">
    <location>
        <begin position="115"/>
        <end position="299"/>
    </location>
</feature>
<feature type="domain" description="Cathepsin propeptide inhibitor" evidence="9">
    <location>
        <begin position="28"/>
        <end position="87"/>
    </location>
</feature>
<evidence type="ECO:0000259" key="9">
    <source>
        <dbReference type="SMART" id="SM00848"/>
    </source>
</evidence>
<dbReference type="Pfam" id="PF00112">
    <property type="entry name" value="Peptidase_C1"/>
    <property type="match status" value="1"/>
</dbReference>
<keyword evidence="11" id="KW-1185">Reference proteome</keyword>
<reference evidence="10 11" key="1">
    <citation type="journal article" date="2019" name="Sci. Rep.">
        <title>Orb-weaving spider Araneus ventricosus genome elucidates the spidroin gene catalogue.</title>
        <authorList>
            <person name="Kono N."/>
            <person name="Nakamura H."/>
            <person name="Ohtoshi R."/>
            <person name="Moran D.A.P."/>
            <person name="Shinohara A."/>
            <person name="Yoshida Y."/>
            <person name="Fujiwara M."/>
            <person name="Mori M."/>
            <person name="Tomita M."/>
            <person name="Arakawa K."/>
        </authorList>
    </citation>
    <scope>NUCLEOTIDE SEQUENCE [LARGE SCALE GENOMIC DNA]</scope>
</reference>
<dbReference type="AlphaFoldDB" id="A0A4Y2IU91"/>
<dbReference type="InterPro" id="IPR000668">
    <property type="entry name" value="Peptidase_C1A_C"/>
</dbReference>
<evidence type="ECO:0000256" key="4">
    <source>
        <dbReference type="ARBA" id="ARBA00022807"/>
    </source>
</evidence>
<protein>
    <submittedName>
        <fullName evidence="10">Cathepsin L</fullName>
    </submittedName>
</protein>
<dbReference type="GO" id="GO:0006508">
    <property type="term" value="P:proteolysis"/>
    <property type="evidence" value="ECO:0007669"/>
    <property type="project" value="UniProtKB-KW"/>
</dbReference>
<evidence type="ECO:0000256" key="3">
    <source>
        <dbReference type="ARBA" id="ARBA00022801"/>
    </source>
</evidence>
<dbReference type="InterPro" id="IPR038765">
    <property type="entry name" value="Papain-like_cys_pep_sf"/>
</dbReference>